<dbReference type="PROSITE" id="PS00862">
    <property type="entry name" value="OX2_COVAL_FAD"/>
    <property type="match status" value="1"/>
</dbReference>
<evidence type="ECO:0000256" key="5">
    <source>
        <dbReference type="ARBA" id="ARBA00022630"/>
    </source>
</evidence>
<reference evidence="12" key="1">
    <citation type="submission" date="2024-07" db="EMBL/GenBank/DDBJ databases">
        <title>Two chromosome-level genome assemblies of Korean endemic species Abeliophyllum distichum and Forsythia ovata (Oleaceae).</title>
        <authorList>
            <person name="Jang H."/>
        </authorList>
    </citation>
    <scope>NUCLEOTIDE SEQUENCE [LARGE SCALE GENOMIC DNA]</scope>
</reference>
<comment type="caution">
    <text evidence="11">The sequence shown here is derived from an EMBL/GenBank/DDBJ whole genome shotgun (WGS) entry which is preliminary data.</text>
</comment>
<accession>A0ABD1S3D4</accession>
<dbReference type="SUPFAM" id="SSF56176">
    <property type="entry name" value="FAD-binding/transporter-associated domain-like"/>
    <property type="match status" value="1"/>
</dbReference>
<keyword evidence="12" id="KW-1185">Reference proteome</keyword>
<dbReference type="Pfam" id="PF01565">
    <property type="entry name" value="FAD_binding_4"/>
    <property type="match status" value="1"/>
</dbReference>
<dbReference type="InterPro" id="IPR012951">
    <property type="entry name" value="BBE"/>
</dbReference>
<dbReference type="InterPro" id="IPR036318">
    <property type="entry name" value="FAD-bd_PCMH-like_sf"/>
</dbReference>
<dbReference type="Gene3D" id="3.30.465.10">
    <property type="match status" value="1"/>
</dbReference>
<evidence type="ECO:0000313" key="11">
    <source>
        <dbReference type="EMBL" id="KAL2494332.1"/>
    </source>
</evidence>
<protein>
    <submittedName>
        <fullName evidence="11">FAD-binding Berberine family protein</fullName>
    </submittedName>
</protein>
<gene>
    <name evidence="11" type="ORF">Fot_38089</name>
</gene>
<dbReference type="InterPro" id="IPR016167">
    <property type="entry name" value="FAD-bd_PCMH_sub1"/>
</dbReference>
<organism evidence="11 12">
    <name type="scientific">Forsythia ovata</name>
    <dbReference type="NCBI Taxonomy" id="205694"/>
    <lineage>
        <taxon>Eukaryota</taxon>
        <taxon>Viridiplantae</taxon>
        <taxon>Streptophyta</taxon>
        <taxon>Embryophyta</taxon>
        <taxon>Tracheophyta</taxon>
        <taxon>Spermatophyta</taxon>
        <taxon>Magnoliopsida</taxon>
        <taxon>eudicotyledons</taxon>
        <taxon>Gunneridae</taxon>
        <taxon>Pentapetalae</taxon>
        <taxon>asterids</taxon>
        <taxon>lamiids</taxon>
        <taxon>Lamiales</taxon>
        <taxon>Oleaceae</taxon>
        <taxon>Forsythieae</taxon>
        <taxon>Forsythia</taxon>
    </lineage>
</organism>
<proteinExistence type="inferred from homology"/>
<keyword evidence="6" id="KW-0732">Signal</keyword>
<evidence type="ECO:0000256" key="1">
    <source>
        <dbReference type="ARBA" id="ARBA00001974"/>
    </source>
</evidence>
<evidence type="ECO:0000256" key="6">
    <source>
        <dbReference type="ARBA" id="ARBA00022729"/>
    </source>
</evidence>
<evidence type="ECO:0000256" key="8">
    <source>
        <dbReference type="ARBA" id="ARBA00023002"/>
    </source>
</evidence>
<evidence type="ECO:0000256" key="3">
    <source>
        <dbReference type="ARBA" id="ARBA00005466"/>
    </source>
</evidence>
<evidence type="ECO:0000256" key="9">
    <source>
        <dbReference type="ARBA" id="ARBA00023180"/>
    </source>
</evidence>
<dbReference type="InterPro" id="IPR016169">
    <property type="entry name" value="FAD-bd_PCMH_sub2"/>
</dbReference>
<dbReference type="InterPro" id="IPR006094">
    <property type="entry name" value="Oxid_FAD_bind_N"/>
</dbReference>
<evidence type="ECO:0000313" key="12">
    <source>
        <dbReference type="Proteomes" id="UP001604277"/>
    </source>
</evidence>
<evidence type="ECO:0000256" key="7">
    <source>
        <dbReference type="ARBA" id="ARBA00022827"/>
    </source>
</evidence>
<comment type="similarity">
    <text evidence="3">Belongs to the oxygen-dependent FAD-linked oxidoreductase family.</text>
</comment>
<evidence type="ECO:0000259" key="10">
    <source>
        <dbReference type="PROSITE" id="PS51387"/>
    </source>
</evidence>
<dbReference type="Pfam" id="PF08031">
    <property type="entry name" value="BBE"/>
    <property type="match status" value="1"/>
</dbReference>
<feature type="domain" description="FAD-binding PCMH-type" evidence="10">
    <location>
        <begin position="98"/>
        <end position="272"/>
    </location>
</feature>
<comment type="cofactor">
    <cofactor evidence="1">
        <name>FAD</name>
        <dbReference type="ChEBI" id="CHEBI:57692"/>
    </cofactor>
</comment>
<dbReference type="AlphaFoldDB" id="A0ABD1S3D4"/>
<dbReference type="InterPro" id="IPR006093">
    <property type="entry name" value="Oxy_OxRdtase_FAD_BS"/>
</dbReference>
<keyword evidence="8" id="KW-0560">Oxidoreductase</keyword>
<dbReference type="Proteomes" id="UP001604277">
    <property type="component" value="Unassembled WGS sequence"/>
</dbReference>
<dbReference type="PROSITE" id="PS51387">
    <property type="entry name" value="FAD_PCMH"/>
    <property type="match status" value="1"/>
</dbReference>
<evidence type="ECO:0000256" key="2">
    <source>
        <dbReference type="ARBA" id="ARBA00004913"/>
    </source>
</evidence>
<keyword evidence="9" id="KW-0325">Glycoprotein</keyword>
<keyword evidence="5" id="KW-0285">Flavoprotein</keyword>
<comment type="pathway">
    <text evidence="2">Alkaloid biosynthesis.</text>
</comment>
<dbReference type="Gene3D" id="2.20.70.30">
    <property type="entry name" value="Nascent polypeptide-associated complex domain"/>
    <property type="match status" value="1"/>
</dbReference>
<name>A0ABD1S3D4_9LAMI</name>
<dbReference type="EMBL" id="JBFOLJ010000011">
    <property type="protein sequence ID" value="KAL2494332.1"/>
    <property type="molecule type" value="Genomic_DNA"/>
</dbReference>
<keyword evidence="7" id="KW-0274">FAD</keyword>
<dbReference type="Gene3D" id="3.40.462.20">
    <property type="match status" value="1"/>
</dbReference>
<keyword evidence="4" id="KW-0017">Alkaloid metabolism</keyword>
<dbReference type="InterPro" id="IPR038187">
    <property type="entry name" value="NAC_A/B_dom_sf"/>
</dbReference>
<dbReference type="GO" id="GO:0016491">
    <property type="term" value="F:oxidoreductase activity"/>
    <property type="evidence" value="ECO:0007669"/>
    <property type="project" value="UniProtKB-KW"/>
</dbReference>
<dbReference type="Gene3D" id="3.30.43.10">
    <property type="entry name" value="Uridine Diphospho-n-acetylenolpyruvylglucosamine Reductase, domain 2"/>
    <property type="match status" value="1"/>
</dbReference>
<dbReference type="PANTHER" id="PTHR32448">
    <property type="entry name" value="OS08G0158400 PROTEIN"/>
    <property type="match status" value="1"/>
</dbReference>
<dbReference type="InterPro" id="IPR016166">
    <property type="entry name" value="FAD-bd_PCMH"/>
</dbReference>
<evidence type="ECO:0000256" key="4">
    <source>
        <dbReference type="ARBA" id="ARBA00022589"/>
    </source>
</evidence>
<sequence>MECRERVEDYSSLSYTSFQVHPQMYTWVVSGTPQTKKLQDILPQIIHQLGPDNLENLKKSVPEAANTCTKQYVHSRNSPIYSSLLQAAQQNPRWVNSITRKPLFIVAPTKVSEIQAAIVCSRENGLQIRVVSGGHDYEGLSYRCKTPFIVIDLVNYRSIDINLELQTAWVQAGATLGELYHKIAGRSDCHAFPAGLFPSVGVGGHISGGGLGTMVRKFGLAADNIVDATLIDANGKILDRNAMGDDVFWAIRGGGGASFGIIVSWKLKLVEVPSKVTVFSIDRFGKEARKLVHRWQYIADKLSEDLFIRVIIQNSKVNGIKTVKATFNSLFLGEADELIPLMSNAFPELDLKQENCIEMTWIQSVLYFAGFKDRKVLKVLSDRGTLYKSNFKGKSDFVQNPIPKIAFEEIWERFTKVESAFILMDPFGGRMDEITEYELPFPHRQGNLFNIQYLVKWKRDGIRESKRHIEWIRDLYNYMTPYVTHSPRAAYFNYRDLDIGMNNQDNSSYSQAKIWGQKYFKGNFEKLVQVKTRFDPGNYFRNEQSIPLMKYA</sequence>